<dbReference type="Proteomes" id="UP000198937">
    <property type="component" value="Unassembled WGS sequence"/>
</dbReference>
<evidence type="ECO:0000256" key="1">
    <source>
        <dbReference type="SAM" id="MobiDB-lite"/>
    </source>
</evidence>
<reference evidence="2 3" key="1">
    <citation type="submission" date="2016-06" db="EMBL/GenBank/DDBJ databases">
        <authorList>
            <person name="Kjaerup R.B."/>
            <person name="Dalgaard T.S."/>
            <person name="Juul-Madsen H.R."/>
        </authorList>
    </citation>
    <scope>NUCLEOTIDE SEQUENCE [LARGE SCALE GENOMIC DNA]</scope>
    <source>
        <strain evidence="2 3">DSM 45577</strain>
    </source>
</reference>
<accession>A0A1C6U863</accession>
<name>A0A1C6U863_9ACTN</name>
<evidence type="ECO:0000313" key="2">
    <source>
        <dbReference type="EMBL" id="SCL50236.1"/>
    </source>
</evidence>
<protein>
    <submittedName>
        <fullName evidence="2">Uncharacterized protein</fullName>
    </submittedName>
</protein>
<dbReference type="AlphaFoldDB" id="A0A1C6U863"/>
<dbReference type="EMBL" id="FMIA01000002">
    <property type="protein sequence ID" value="SCL50236.1"/>
    <property type="molecule type" value="Genomic_DNA"/>
</dbReference>
<organism evidence="2 3">
    <name type="scientific">Micromonospora yangpuensis</name>
    <dbReference type="NCBI Taxonomy" id="683228"/>
    <lineage>
        <taxon>Bacteria</taxon>
        <taxon>Bacillati</taxon>
        <taxon>Actinomycetota</taxon>
        <taxon>Actinomycetes</taxon>
        <taxon>Micromonosporales</taxon>
        <taxon>Micromonosporaceae</taxon>
        <taxon>Micromonospora</taxon>
    </lineage>
</organism>
<dbReference type="RefSeq" id="WP_139135594.1">
    <property type="nucleotide sequence ID" value="NZ_BMMJ01000001.1"/>
</dbReference>
<proteinExistence type="predicted"/>
<feature type="region of interest" description="Disordered" evidence="1">
    <location>
        <begin position="208"/>
        <end position="246"/>
    </location>
</feature>
<keyword evidence="3" id="KW-1185">Reference proteome</keyword>
<gene>
    <name evidence="2" type="ORF">GA0070617_1421</name>
</gene>
<sequence length="246" mass="27522">MDVLNSGPHGSSQFDPVFQIRRLCPPEVTAKFADALRPEQQRELAHDPTVKENIKKTSQKFDEVRLQEEIISAVSASPDRRHYRQEGYQDKKGEFVSSPYVNTGHLILTQSLQGRRLNGEPTTVTRDIHYFTSAGEVPGKERAEQLTAVKALRPHLELKEYSNAVREKRGTSDTSLENSRKELQKAQEKLVTAVRSASRRIVKESRNLVKAANLQSGSGPAVGQGSGAPARRASDQRKSKRSRPRQ</sequence>
<evidence type="ECO:0000313" key="3">
    <source>
        <dbReference type="Proteomes" id="UP000198937"/>
    </source>
</evidence>